<sequence>MSWIWFSKAIVTNHPGAPSHVIIRVTTSLTLTATTTPQLKRHLPLLPPANITSHTNPPQNAQEITMVHDQLMIMLLYSIHICQRHFYLVHKGRCHDQSQRHHMELCTCKSCSLNTCNQNNKQVSGQIISSCNKRKHEHNDLTQSHSTFSWPHPQQTRSSDDSSNEDSTHSTILTNEEEMGYAQDVEDTPPVLLCVFTSWLHLLCSLSWENCQLAHKLLREIILASQNQGSKLLKQKKDLRTMIKSLRLSPELNTYACCRTCFSMYQGMDVPMNCTYESLDGKRCDSNLFKATTSFSALRDKGTAARRTSTIKSYELGVINTPKCIYYTYSIRKWTEWLLGLEGIEHAIDSWKEWLIHLKGTIDVQQSTAWKTFNWAKSRPDDIEPLNMVVSLFIDWFNPRGNKLSGKQESLGVILLNCLNLPPHLRDKPEFSLVYAIIPGPDAPSVITISNCMKLLVDELLLLQDGFKIPTSQHPLGRQVYLQLLPIRGDLLAIHKVVGFGSPSASQFCEWCTENSNNLHLMQMGPKRPGFAVLESAKEWKSAKNLKGQEELRRRTGIRWSEVNRLTYRIPNMHVALGVMHNWLEGVLAEHFRYRWGFQEDGQEKKRALRKANTKRKRVWRDGNSDEIETSRSVVDDLSESELEEDDLRIGEGIAGGFMKTGDMSVFRDLLQTVVTPRGASRPPSNLGCAKHGKLKAVQWLCLFTLIIPPIIPEMYIERRRPIDVNSIRGKFLQNIGDLVQCTRIISARVLRSGHAGRFANAYKQYTISSKEIFNNPKVKPNHHYALHIPEQLILWGPMFGVGEFAGKRAIGLLQKVSTNGRIEELHGTLMKKALQTQRLLGSHKRVMSRLDTEDTIPKCKGHHIKVGDLVYTKMISLIERKGGKVRTVEDFPHPEGSWILSQFAITARSVCFGEEEYLQKATTMAPNNLVVYSFNGNFEYGLVKGIYHFRGRDSSLVTGIYLTQITQEYSRPKYSPGHIGYYLQLLGVTVGNISTTTLMISPEDVISLAAYRLFENDVFRATADGVIISPANRLFHSLHSQISV</sequence>
<dbReference type="OrthoDB" id="3039677at2759"/>
<dbReference type="AlphaFoldDB" id="A0A9Q3CLI8"/>
<organism evidence="2 3">
    <name type="scientific">Austropuccinia psidii MF-1</name>
    <dbReference type="NCBI Taxonomy" id="1389203"/>
    <lineage>
        <taxon>Eukaryota</taxon>
        <taxon>Fungi</taxon>
        <taxon>Dikarya</taxon>
        <taxon>Basidiomycota</taxon>
        <taxon>Pucciniomycotina</taxon>
        <taxon>Pucciniomycetes</taxon>
        <taxon>Pucciniales</taxon>
        <taxon>Sphaerophragmiaceae</taxon>
        <taxon>Austropuccinia</taxon>
    </lineage>
</organism>
<evidence type="ECO:0000256" key="1">
    <source>
        <dbReference type="SAM" id="MobiDB-lite"/>
    </source>
</evidence>
<evidence type="ECO:0000313" key="2">
    <source>
        <dbReference type="EMBL" id="MBW0485128.1"/>
    </source>
</evidence>
<name>A0A9Q3CLI8_9BASI</name>
<protein>
    <submittedName>
        <fullName evidence="2">Uncharacterized protein</fullName>
    </submittedName>
</protein>
<dbReference type="EMBL" id="AVOT02008018">
    <property type="protein sequence ID" value="MBW0485128.1"/>
    <property type="molecule type" value="Genomic_DNA"/>
</dbReference>
<proteinExistence type="predicted"/>
<evidence type="ECO:0000313" key="3">
    <source>
        <dbReference type="Proteomes" id="UP000765509"/>
    </source>
</evidence>
<gene>
    <name evidence="2" type="ORF">O181_024843</name>
</gene>
<feature type="region of interest" description="Disordered" evidence="1">
    <location>
        <begin position="142"/>
        <end position="169"/>
    </location>
</feature>
<dbReference type="Pfam" id="PF02992">
    <property type="entry name" value="Transposase_21"/>
    <property type="match status" value="1"/>
</dbReference>
<keyword evidence="3" id="KW-1185">Reference proteome</keyword>
<comment type="caution">
    <text evidence="2">The sequence shown here is derived from an EMBL/GenBank/DDBJ whole genome shotgun (WGS) entry which is preliminary data.</text>
</comment>
<accession>A0A9Q3CLI8</accession>
<dbReference type="Proteomes" id="UP000765509">
    <property type="component" value="Unassembled WGS sequence"/>
</dbReference>
<dbReference type="InterPro" id="IPR004242">
    <property type="entry name" value="Transposase_21"/>
</dbReference>
<reference evidence="2" key="1">
    <citation type="submission" date="2021-03" db="EMBL/GenBank/DDBJ databases">
        <title>Draft genome sequence of rust myrtle Austropuccinia psidii MF-1, a brazilian biotype.</title>
        <authorList>
            <person name="Quecine M.C."/>
            <person name="Pachon D.M.R."/>
            <person name="Bonatelli M.L."/>
            <person name="Correr F.H."/>
            <person name="Franceschini L.M."/>
            <person name="Leite T.F."/>
            <person name="Margarido G.R.A."/>
            <person name="Almeida C.A."/>
            <person name="Ferrarezi J.A."/>
            <person name="Labate C.A."/>
        </authorList>
    </citation>
    <scope>NUCLEOTIDE SEQUENCE</scope>
    <source>
        <strain evidence="2">MF-1</strain>
    </source>
</reference>
<feature type="compositionally biased region" description="Polar residues" evidence="1">
    <location>
        <begin position="142"/>
        <end position="157"/>
    </location>
</feature>